<organism evidence="7 8">
    <name type="scientific">Candidatus Neomicrothrix parvicella RN1</name>
    <dbReference type="NCBI Taxonomy" id="1229780"/>
    <lineage>
        <taxon>Bacteria</taxon>
        <taxon>Bacillati</taxon>
        <taxon>Actinomycetota</taxon>
        <taxon>Acidimicrobiia</taxon>
        <taxon>Acidimicrobiales</taxon>
        <taxon>Microthrixaceae</taxon>
        <taxon>Candidatus Neomicrothrix</taxon>
    </lineage>
</organism>
<dbReference type="InterPro" id="IPR017871">
    <property type="entry name" value="ABC_transporter-like_CS"/>
</dbReference>
<dbReference type="PROSITE" id="PS00211">
    <property type="entry name" value="ABC_TRANSPORTER_1"/>
    <property type="match status" value="1"/>
</dbReference>
<proteinExistence type="inferred from homology"/>
<dbReference type="GO" id="GO:0015658">
    <property type="term" value="F:branched-chain amino acid transmembrane transporter activity"/>
    <property type="evidence" value="ECO:0007669"/>
    <property type="project" value="TreeGrafter"/>
</dbReference>
<keyword evidence="5" id="KW-0029">Amino-acid transport</keyword>
<dbReference type="AlphaFoldDB" id="R4YY39"/>
<dbReference type="GO" id="GO:0005524">
    <property type="term" value="F:ATP binding"/>
    <property type="evidence" value="ECO:0007669"/>
    <property type="project" value="UniProtKB-KW"/>
</dbReference>
<protein>
    <submittedName>
        <fullName evidence="7">Leucine/isoleucine/valine transporter subunit ATP-binding component of ABC superfamily</fullName>
    </submittedName>
</protein>
<dbReference type="STRING" id="1229780.BN381_10037"/>
<gene>
    <name evidence="7" type="primary">livF</name>
    <name evidence="7" type="ORF">BN381_10037</name>
</gene>
<dbReference type="Proteomes" id="UP000018291">
    <property type="component" value="Unassembled WGS sequence"/>
</dbReference>
<evidence type="ECO:0000313" key="8">
    <source>
        <dbReference type="Proteomes" id="UP000018291"/>
    </source>
</evidence>
<evidence type="ECO:0000256" key="1">
    <source>
        <dbReference type="ARBA" id="ARBA00005417"/>
    </source>
</evidence>
<dbReference type="InterPro" id="IPR003593">
    <property type="entry name" value="AAA+_ATPase"/>
</dbReference>
<keyword evidence="8" id="KW-1185">Reference proteome</keyword>
<dbReference type="InterPro" id="IPR027417">
    <property type="entry name" value="P-loop_NTPase"/>
</dbReference>
<evidence type="ECO:0000256" key="2">
    <source>
        <dbReference type="ARBA" id="ARBA00022448"/>
    </source>
</evidence>
<feature type="domain" description="ABC transporter" evidence="6">
    <location>
        <begin position="21"/>
        <end position="249"/>
    </location>
</feature>
<dbReference type="PROSITE" id="PS50893">
    <property type="entry name" value="ABC_TRANSPORTER_2"/>
    <property type="match status" value="1"/>
</dbReference>
<dbReference type="Gene3D" id="3.40.50.300">
    <property type="entry name" value="P-loop containing nucleotide triphosphate hydrolases"/>
    <property type="match status" value="1"/>
</dbReference>
<dbReference type="PANTHER" id="PTHR43820:SF4">
    <property type="entry name" value="HIGH-AFFINITY BRANCHED-CHAIN AMINO ACID TRANSPORT ATP-BINDING PROTEIN LIVF"/>
    <property type="match status" value="1"/>
</dbReference>
<evidence type="ECO:0000259" key="6">
    <source>
        <dbReference type="PROSITE" id="PS50893"/>
    </source>
</evidence>
<dbReference type="EMBL" id="CANL01000001">
    <property type="protein sequence ID" value="CCM61806.1"/>
    <property type="molecule type" value="Genomic_DNA"/>
</dbReference>
<dbReference type="SUPFAM" id="SSF52540">
    <property type="entry name" value="P-loop containing nucleoside triphosphate hydrolases"/>
    <property type="match status" value="1"/>
</dbReference>
<dbReference type="Pfam" id="PF00005">
    <property type="entry name" value="ABC_tran"/>
    <property type="match status" value="1"/>
</dbReference>
<sequence>MAGSSTTSAPPDPVIAAEPILELQGIRAAYGSIEVLHGVDLAVMPGEVYALLGPNGAGKTTTLNILSGLMKPTAGKVLVAGRDVTGTKAEDLARAGMAMIPEGRGIFPNLTVRENLRMATFTGKKLADLEAAAYGRFSRLAERRSQVAGTMSGGEQQMLAMARGLATDPAVLILDELSMGLAPLIVEELYGVVAHIAADGVSIVVVEQFARTVLGVSDRAAIMVHGKIRAVGDPTAIEAELSSAYLGGQ</sequence>
<accession>R4YY39</accession>
<reference evidence="7 8" key="1">
    <citation type="journal article" date="2013" name="ISME J.">
        <title>Metabolic model for the filamentous 'Candidatus Microthrix parvicella' based on genomic and metagenomic analyses.</title>
        <authorList>
            <person name="Jon McIlroy S."/>
            <person name="Kristiansen R."/>
            <person name="Albertsen M."/>
            <person name="Michael Karst S."/>
            <person name="Rossetti S."/>
            <person name="Lund Nielsen J."/>
            <person name="Tandoi V."/>
            <person name="James Seviour R."/>
            <person name="Nielsen P.H."/>
        </authorList>
    </citation>
    <scope>NUCLEOTIDE SEQUENCE [LARGE SCALE GENOMIC DNA]</scope>
    <source>
        <strain evidence="7 8">RN1</strain>
    </source>
</reference>
<dbReference type="GO" id="GO:0016887">
    <property type="term" value="F:ATP hydrolysis activity"/>
    <property type="evidence" value="ECO:0007669"/>
    <property type="project" value="InterPro"/>
</dbReference>
<name>R4YY39_9ACTN</name>
<dbReference type="PANTHER" id="PTHR43820">
    <property type="entry name" value="HIGH-AFFINITY BRANCHED-CHAIN AMINO ACID TRANSPORT ATP-BINDING PROTEIN LIVF"/>
    <property type="match status" value="1"/>
</dbReference>
<evidence type="ECO:0000256" key="5">
    <source>
        <dbReference type="ARBA" id="ARBA00022970"/>
    </source>
</evidence>
<dbReference type="eggNOG" id="COG0410">
    <property type="taxonomic scope" value="Bacteria"/>
</dbReference>
<evidence type="ECO:0000256" key="4">
    <source>
        <dbReference type="ARBA" id="ARBA00022840"/>
    </source>
</evidence>
<dbReference type="HOGENOM" id="CLU_000604_1_2_11"/>
<comment type="similarity">
    <text evidence="1">Belongs to the ABC transporter superfamily.</text>
</comment>
<keyword evidence="2" id="KW-0813">Transport</keyword>
<keyword evidence="3" id="KW-0547">Nucleotide-binding</keyword>
<evidence type="ECO:0000313" key="7">
    <source>
        <dbReference type="EMBL" id="CCM61806.1"/>
    </source>
</evidence>
<keyword evidence="4 7" id="KW-0067">ATP-binding</keyword>
<evidence type="ECO:0000256" key="3">
    <source>
        <dbReference type="ARBA" id="ARBA00022741"/>
    </source>
</evidence>
<dbReference type="CDD" id="cd03224">
    <property type="entry name" value="ABC_TM1139_LivF_branched"/>
    <property type="match status" value="1"/>
</dbReference>
<comment type="caution">
    <text evidence="7">The sequence shown here is derived from an EMBL/GenBank/DDBJ whole genome shotgun (WGS) entry which is preliminary data.</text>
</comment>
<dbReference type="GO" id="GO:0015807">
    <property type="term" value="P:L-amino acid transport"/>
    <property type="evidence" value="ECO:0007669"/>
    <property type="project" value="TreeGrafter"/>
</dbReference>
<dbReference type="SMART" id="SM00382">
    <property type="entry name" value="AAA"/>
    <property type="match status" value="1"/>
</dbReference>
<dbReference type="InterPro" id="IPR052156">
    <property type="entry name" value="BCAA_Transport_ATP-bd_LivF"/>
</dbReference>
<dbReference type="InterPro" id="IPR003439">
    <property type="entry name" value="ABC_transporter-like_ATP-bd"/>
</dbReference>